<reference evidence="2 3" key="1">
    <citation type="journal article" date="2019" name="Microb. Pathog.">
        <title>Comparison of VITEK 2, MALDI-TOF MS, 16S rRNA gene sequencing, and whole-genome sequencing for identification of Roseomonas mucosa.</title>
        <authorList>
            <person name="Rudolph W.W."/>
            <person name="Gunzer F."/>
            <person name="Trauth M."/>
            <person name="Bunk B."/>
            <person name="Bigge R."/>
            <person name="Schrottner P."/>
        </authorList>
    </citation>
    <scope>NUCLEOTIDE SEQUENCE [LARGE SCALE GENOMIC DNA]</scope>
    <source>
        <strain evidence="2 3">DSM 103800</strain>
    </source>
</reference>
<evidence type="ECO:0000313" key="3">
    <source>
        <dbReference type="Proteomes" id="UP001258945"/>
    </source>
</evidence>
<feature type="region of interest" description="Disordered" evidence="1">
    <location>
        <begin position="30"/>
        <end position="63"/>
    </location>
</feature>
<feature type="compositionally biased region" description="Low complexity" evidence="1">
    <location>
        <begin position="144"/>
        <end position="157"/>
    </location>
</feature>
<dbReference type="EMBL" id="JAVVDO010000003">
    <property type="protein sequence ID" value="MDT8330029.1"/>
    <property type="molecule type" value="Genomic_DNA"/>
</dbReference>
<feature type="compositionally biased region" description="Low complexity" evidence="1">
    <location>
        <begin position="212"/>
        <end position="243"/>
    </location>
</feature>
<comment type="caution">
    <text evidence="2">The sequence shown here is derived from an EMBL/GenBank/DDBJ whole genome shotgun (WGS) entry which is preliminary data.</text>
</comment>
<dbReference type="Proteomes" id="UP001258945">
    <property type="component" value="Unassembled WGS sequence"/>
</dbReference>
<organism evidence="2 3">
    <name type="scientific">Roseomonas gilardii</name>
    <dbReference type="NCBI Taxonomy" id="257708"/>
    <lineage>
        <taxon>Bacteria</taxon>
        <taxon>Pseudomonadati</taxon>
        <taxon>Pseudomonadota</taxon>
        <taxon>Alphaproteobacteria</taxon>
        <taxon>Acetobacterales</taxon>
        <taxon>Roseomonadaceae</taxon>
        <taxon>Roseomonas</taxon>
    </lineage>
</organism>
<feature type="region of interest" description="Disordered" evidence="1">
    <location>
        <begin position="212"/>
        <end position="244"/>
    </location>
</feature>
<sequence>MRRILTGGLLATMLLALVLAGFTDFLEPATPPGSPSHGSAPARDPAMDRAVPLPALPPADAPLPDSLQGLEREAVQLREGLAQIDQAMDRMLDGVLSVLRPYGEARTADGAAARRLEMLSALRGQSLDRLARIERRRAGIEAGADAPPLAAATPAEPVTGLPDGAQPFRTAMVTPALSGFSATGDTAGTPGGEPGAGTGEAAPAALAALASPTLADPSPESRASAEPSWEPPRAALGPDDPAALPLPPPVAPFPAAPFVAPSVEKGAGRVAKLVPRSLRAEPASLRSAAANPARCRSIILRGQLGEGLSFADRSFLRDRCPG</sequence>
<feature type="compositionally biased region" description="Gly residues" evidence="1">
    <location>
        <begin position="189"/>
        <end position="198"/>
    </location>
</feature>
<evidence type="ECO:0000313" key="2">
    <source>
        <dbReference type="EMBL" id="MDT8330029.1"/>
    </source>
</evidence>
<feature type="region of interest" description="Disordered" evidence="1">
    <location>
        <begin position="179"/>
        <end position="200"/>
    </location>
</feature>
<protein>
    <submittedName>
        <fullName evidence="2">Uncharacterized protein</fullName>
    </submittedName>
</protein>
<keyword evidence="3" id="KW-1185">Reference proteome</keyword>
<name>A0ABU3MC97_9PROT</name>
<proteinExistence type="predicted"/>
<gene>
    <name evidence="2" type="ORF">RQ831_03120</name>
</gene>
<feature type="region of interest" description="Disordered" evidence="1">
    <location>
        <begin position="144"/>
        <end position="167"/>
    </location>
</feature>
<dbReference type="RefSeq" id="WP_314280128.1">
    <property type="nucleotide sequence ID" value="NZ_JAVVDO010000003.1"/>
</dbReference>
<evidence type="ECO:0000256" key="1">
    <source>
        <dbReference type="SAM" id="MobiDB-lite"/>
    </source>
</evidence>
<accession>A0ABU3MC97</accession>